<dbReference type="Pfam" id="PF04616">
    <property type="entry name" value="Glyco_hydro_43"/>
    <property type="match status" value="1"/>
</dbReference>
<feature type="domain" description="Beta-xylosidase C-terminal Concanavalin A-like" evidence="6">
    <location>
        <begin position="503"/>
        <end position="712"/>
    </location>
</feature>
<keyword evidence="4" id="KW-0326">Glycosidase</keyword>
<dbReference type="Pfam" id="PF05368">
    <property type="entry name" value="NmrA"/>
    <property type="match status" value="1"/>
</dbReference>
<dbReference type="InterPro" id="IPR013320">
    <property type="entry name" value="ConA-like_dom_sf"/>
</dbReference>
<dbReference type="InterPro" id="IPR041542">
    <property type="entry name" value="GH43_C2"/>
</dbReference>
<reference evidence="7 8" key="1">
    <citation type="submission" date="2017-05" db="EMBL/GenBank/DDBJ databases">
        <title>Genome sequence for an aflatoxigenic pathogen of Argentinian peanut, Aspergillus arachidicola.</title>
        <authorList>
            <person name="Moore G."/>
            <person name="Beltz S.B."/>
            <person name="Mack B.M."/>
        </authorList>
    </citation>
    <scope>NUCLEOTIDE SEQUENCE [LARGE SCALE GENOMIC DNA]</scope>
    <source>
        <strain evidence="7 8">CBS 117610</strain>
    </source>
</reference>
<dbReference type="InterPro" id="IPR008030">
    <property type="entry name" value="NmrA-like"/>
</dbReference>
<dbReference type="Gene3D" id="3.90.25.10">
    <property type="entry name" value="UDP-galactose 4-epimerase, domain 1"/>
    <property type="match status" value="1"/>
</dbReference>
<gene>
    <name evidence="7" type="ORF">AARAC_002184</name>
</gene>
<organism evidence="7 8">
    <name type="scientific">Aspergillus arachidicola</name>
    <dbReference type="NCBI Taxonomy" id="656916"/>
    <lineage>
        <taxon>Eukaryota</taxon>
        <taxon>Fungi</taxon>
        <taxon>Dikarya</taxon>
        <taxon>Ascomycota</taxon>
        <taxon>Pezizomycotina</taxon>
        <taxon>Eurotiomycetes</taxon>
        <taxon>Eurotiomycetidae</taxon>
        <taxon>Eurotiales</taxon>
        <taxon>Aspergillaceae</taxon>
        <taxon>Aspergillus</taxon>
        <taxon>Aspergillus subgen. Circumdati</taxon>
    </lineage>
</organism>
<evidence type="ECO:0000256" key="4">
    <source>
        <dbReference type="ARBA" id="ARBA00023295"/>
    </source>
</evidence>
<sequence>MHPTKTICIVGVTGNQGGSVAQRFLQDPTYHVRGLTRDPSSSKAKEFAAQGIEIVQANLDDTSSLKSAFAGANIIFSVTNYWEPFFRADCRQKAAELGISCRKYAYDVEYQQGKNIADAAAATAETLDENGFIVSTLSHARRCSEGKFEELYHFDAKADVFPSYVQSNYPELARKMSCVQTGYFMSSYKLVPDAYFGKADDGSFEMAFPTAPDAAVPHFHVNADMGNFVYAVAKMPAGKSYMAEGTTCSWTEYMRLWSKVNSVPASYRQITLEELIDRTPDAEFGREVGDIDTAWSEPLEFSVRGIDPDIFWDDDGTVYVTSADDARIQHYSLDLQTGETGPVTYLWNGTGGASPEGPHLYRKDDFYYLMIAEGGTELNHAETMVRSRNRTGPWELCPHNPILTNRNTTQYFQTVGHADLFQDGTGNWWAVALSTRSGPEWKNYPMGRETVLAPATWDEGEWPVVQPVRGQMQGPLPRENKDGITGDGSFVDEPDDVTFAPGDSIPSHFLYWRYPKTSNFAVSPQGHPNTLRLTPSLYNITGNASSTPEEGITLLTRRQTDTLFTYSVDVEFDPQVPDEEAGVTLFLTQAQHVDLGLVLLSSKNGASSPAFRLRTEGQGNYEGSLPGKTVPVPEGWRGEPIRFQIQAVSDTQYEFSVASVKTPAQRAVVGYADSRIVSGDTGRFTGTLVGVYATSNGGSGTIDAYISNWRYEGQGQKIN</sequence>
<comment type="caution">
    <text evidence="7">The sequence shown here is derived from an EMBL/GenBank/DDBJ whole genome shotgun (WGS) entry which is preliminary data.</text>
</comment>
<dbReference type="STRING" id="656916.A0A2G7FLV6"/>
<dbReference type="InterPro" id="IPR006710">
    <property type="entry name" value="Glyco_hydro_43"/>
</dbReference>
<dbReference type="PANTHER" id="PTHR42812">
    <property type="entry name" value="BETA-XYLOSIDASE"/>
    <property type="match status" value="1"/>
</dbReference>
<dbReference type="Gene3D" id="2.115.10.20">
    <property type="entry name" value="Glycosyl hydrolase domain, family 43"/>
    <property type="match status" value="1"/>
</dbReference>
<keyword evidence="2" id="KW-0732">Signal</keyword>
<dbReference type="InterPro" id="IPR023296">
    <property type="entry name" value="Glyco_hydro_beta-prop_sf"/>
</dbReference>
<dbReference type="GO" id="GO:0005975">
    <property type="term" value="P:carbohydrate metabolic process"/>
    <property type="evidence" value="ECO:0007669"/>
    <property type="project" value="InterPro"/>
</dbReference>
<evidence type="ECO:0000313" key="7">
    <source>
        <dbReference type="EMBL" id="PIG81627.1"/>
    </source>
</evidence>
<dbReference type="SUPFAM" id="SSF49899">
    <property type="entry name" value="Concanavalin A-like lectins/glucanases"/>
    <property type="match status" value="1"/>
</dbReference>
<evidence type="ECO:0000259" key="5">
    <source>
        <dbReference type="Pfam" id="PF05368"/>
    </source>
</evidence>
<keyword evidence="8" id="KW-1185">Reference proteome</keyword>
<dbReference type="EMBL" id="NEXV01000549">
    <property type="protein sequence ID" value="PIG81627.1"/>
    <property type="molecule type" value="Genomic_DNA"/>
</dbReference>
<accession>A0A2G7FLV6</accession>
<dbReference type="PANTHER" id="PTHR42812:SF17">
    <property type="entry name" value="BETA-XYLOSIDASE C-TERMINAL CONCANAVALIN A-LIKE DOMAIN-CONTAINING PROTEIN-RELATED"/>
    <property type="match status" value="1"/>
</dbReference>
<protein>
    <submittedName>
        <fullName evidence="7">Xylosidase: arabinofuranosidase</fullName>
    </submittedName>
</protein>
<evidence type="ECO:0000256" key="1">
    <source>
        <dbReference type="ARBA" id="ARBA00009865"/>
    </source>
</evidence>
<dbReference type="Proteomes" id="UP000231358">
    <property type="component" value="Unassembled WGS sequence"/>
</dbReference>
<evidence type="ECO:0000256" key="2">
    <source>
        <dbReference type="ARBA" id="ARBA00022729"/>
    </source>
</evidence>
<proteinExistence type="inferred from homology"/>
<dbReference type="Gene3D" id="2.60.120.200">
    <property type="match status" value="1"/>
</dbReference>
<dbReference type="AlphaFoldDB" id="A0A2G7FLV6"/>
<comment type="similarity">
    <text evidence="1">Belongs to the glycosyl hydrolase 43 family.</text>
</comment>
<dbReference type="InterPro" id="IPR036291">
    <property type="entry name" value="NAD(P)-bd_dom_sf"/>
</dbReference>
<evidence type="ECO:0000313" key="8">
    <source>
        <dbReference type="Proteomes" id="UP000231358"/>
    </source>
</evidence>
<name>A0A2G7FLV6_9EURO</name>
<feature type="domain" description="NmrA-like" evidence="5">
    <location>
        <begin position="4"/>
        <end position="278"/>
    </location>
</feature>
<dbReference type="InterPro" id="IPR051795">
    <property type="entry name" value="Glycosyl_Hydrlase_43"/>
</dbReference>
<keyword evidence="3" id="KW-0378">Hydrolase</keyword>
<evidence type="ECO:0000259" key="6">
    <source>
        <dbReference type="Pfam" id="PF17851"/>
    </source>
</evidence>
<dbReference type="SUPFAM" id="SSF75005">
    <property type="entry name" value="Arabinanase/levansucrase/invertase"/>
    <property type="match status" value="1"/>
</dbReference>
<evidence type="ECO:0000256" key="3">
    <source>
        <dbReference type="ARBA" id="ARBA00022801"/>
    </source>
</evidence>
<dbReference type="SUPFAM" id="SSF51735">
    <property type="entry name" value="NAD(P)-binding Rossmann-fold domains"/>
    <property type="match status" value="1"/>
</dbReference>
<dbReference type="Pfam" id="PF17851">
    <property type="entry name" value="GH43_C2"/>
    <property type="match status" value="1"/>
</dbReference>
<dbReference type="Gene3D" id="3.40.50.720">
    <property type="entry name" value="NAD(P)-binding Rossmann-like Domain"/>
    <property type="match status" value="1"/>
</dbReference>
<dbReference type="GO" id="GO:0004553">
    <property type="term" value="F:hydrolase activity, hydrolyzing O-glycosyl compounds"/>
    <property type="evidence" value="ECO:0007669"/>
    <property type="project" value="InterPro"/>
</dbReference>